<evidence type="ECO:0000313" key="3">
    <source>
        <dbReference type="EMBL" id="KAG0261560.1"/>
    </source>
</evidence>
<feature type="compositionally biased region" description="Polar residues" evidence="2">
    <location>
        <begin position="185"/>
        <end position="216"/>
    </location>
</feature>
<proteinExistence type="inferred from homology"/>
<dbReference type="AlphaFoldDB" id="A0AAD4D390"/>
<comment type="caution">
    <text evidence="3">The sequence shown here is derived from an EMBL/GenBank/DDBJ whole genome shotgun (WGS) entry which is preliminary data.</text>
</comment>
<gene>
    <name evidence="3" type="ORF">BGZ95_004207</name>
</gene>
<name>A0AAD4D390_9FUNG</name>
<evidence type="ECO:0000256" key="1">
    <source>
        <dbReference type="ARBA" id="ARBA00038101"/>
    </source>
</evidence>
<dbReference type="InterPro" id="IPR050767">
    <property type="entry name" value="Sel1_AlgK"/>
</dbReference>
<feature type="region of interest" description="Disordered" evidence="2">
    <location>
        <begin position="55"/>
        <end position="77"/>
    </location>
</feature>
<dbReference type="PANTHER" id="PTHR11102">
    <property type="entry name" value="SEL-1-LIKE PROTEIN"/>
    <property type="match status" value="1"/>
</dbReference>
<reference evidence="3" key="1">
    <citation type="journal article" date="2020" name="Fungal Divers.">
        <title>Resolving the Mortierellaceae phylogeny through synthesis of multi-gene phylogenetics and phylogenomics.</title>
        <authorList>
            <person name="Vandepol N."/>
            <person name="Liber J."/>
            <person name="Desiro A."/>
            <person name="Na H."/>
            <person name="Kennedy M."/>
            <person name="Barry K."/>
            <person name="Grigoriev I.V."/>
            <person name="Miller A.N."/>
            <person name="O'Donnell K."/>
            <person name="Stajich J.E."/>
            <person name="Bonito G."/>
        </authorList>
    </citation>
    <scope>NUCLEOTIDE SEQUENCE</scope>
    <source>
        <strain evidence="3">NRRL 28262</strain>
    </source>
</reference>
<feature type="compositionally biased region" description="Pro residues" evidence="2">
    <location>
        <begin position="63"/>
        <end position="77"/>
    </location>
</feature>
<feature type="non-terminal residue" evidence="3">
    <location>
        <position position="410"/>
    </location>
</feature>
<evidence type="ECO:0000256" key="2">
    <source>
        <dbReference type="SAM" id="MobiDB-lite"/>
    </source>
</evidence>
<dbReference type="InterPro" id="IPR011990">
    <property type="entry name" value="TPR-like_helical_dom_sf"/>
</dbReference>
<dbReference type="EMBL" id="JAAAIL010002026">
    <property type="protein sequence ID" value="KAG0261560.1"/>
    <property type="molecule type" value="Genomic_DNA"/>
</dbReference>
<organism evidence="3 4">
    <name type="scientific">Linnemannia exigua</name>
    <dbReference type="NCBI Taxonomy" id="604196"/>
    <lineage>
        <taxon>Eukaryota</taxon>
        <taxon>Fungi</taxon>
        <taxon>Fungi incertae sedis</taxon>
        <taxon>Mucoromycota</taxon>
        <taxon>Mortierellomycotina</taxon>
        <taxon>Mortierellomycetes</taxon>
        <taxon>Mortierellales</taxon>
        <taxon>Mortierellaceae</taxon>
        <taxon>Linnemannia</taxon>
    </lineage>
</organism>
<dbReference type="Proteomes" id="UP001194580">
    <property type="component" value="Unassembled WGS sequence"/>
</dbReference>
<sequence length="410" mass="44086">MLPLFMQPNHFAAFGASAAPIDRLPPQSVPDRNHYQNWNTAGSPFMPGSPSVLIQPASATPTTTPPRTPRVTHPPPMQVSPNVDSEGLKGECLDPLRFAALPGTVLDVCVGSTHVEIDTVAIDMPAHPSSEALPPLSQLTTQEVSLSEEAMEALCKKMAGTFSREFDNTNKTSKATGLDDAEIQTGYQNKDSSSMEGKSPGNTPPSSATDSIGTSFLNPTNVTDGAAVDSNITKIIAQAKLGDIQHQIKLAQAYKRGSNGLSQNYKTAMNWFLRAAEQENPSAQYYIGRFYAHGFGVPKDSSIGSAWYLKAAIQGHGVQHDFAIAAKWHKKAAVQGHTNAQLAVGSKYKLSQGVPQDYALAMEWYLKAAGQGSIDALYHIGSMYQYGEGVPVDEEKATEWYDKSAKITDA</sequence>
<evidence type="ECO:0000313" key="4">
    <source>
        <dbReference type="Proteomes" id="UP001194580"/>
    </source>
</evidence>
<dbReference type="InterPro" id="IPR006597">
    <property type="entry name" value="Sel1-like"/>
</dbReference>
<accession>A0AAD4D390</accession>
<evidence type="ECO:0008006" key="5">
    <source>
        <dbReference type="Google" id="ProtNLM"/>
    </source>
</evidence>
<dbReference type="SMART" id="SM00671">
    <property type="entry name" value="SEL1"/>
    <property type="match status" value="4"/>
</dbReference>
<comment type="similarity">
    <text evidence="1">Belongs to the sel-1 family.</text>
</comment>
<protein>
    <recommendedName>
        <fullName evidence="5">HCP-like protein</fullName>
    </recommendedName>
</protein>
<dbReference type="PANTHER" id="PTHR11102:SF160">
    <property type="entry name" value="ERAD-ASSOCIATED E3 UBIQUITIN-PROTEIN LIGASE COMPONENT HRD3"/>
    <property type="match status" value="1"/>
</dbReference>
<dbReference type="Pfam" id="PF08238">
    <property type="entry name" value="Sel1"/>
    <property type="match status" value="4"/>
</dbReference>
<feature type="region of interest" description="Disordered" evidence="2">
    <location>
        <begin position="167"/>
        <end position="216"/>
    </location>
</feature>
<dbReference type="Gene3D" id="1.25.40.10">
    <property type="entry name" value="Tetratricopeptide repeat domain"/>
    <property type="match status" value="2"/>
</dbReference>
<keyword evidence="4" id="KW-1185">Reference proteome</keyword>
<dbReference type="SUPFAM" id="SSF81901">
    <property type="entry name" value="HCP-like"/>
    <property type="match status" value="2"/>
</dbReference>